<organism evidence="3 4">
    <name type="scientific">Recurvomyces mirabilis</name>
    <dbReference type="NCBI Taxonomy" id="574656"/>
    <lineage>
        <taxon>Eukaryota</taxon>
        <taxon>Fungi</taxon>
        <taxon>Dikarya</taxon>
        <taxon>Ascomycota</taxon>
        <taxon>Pezizomycotina</taxon>
        <taxon>Dothideomycetes</taxon>
        <taxon>Dothideomycetidae</taxon>
        <taxon>Mycosphaerellales</taxon>
        <taxon>Teratosphaeriaceae</taxon>
        <taxon>Recurvomyces</taxon>
    </lineage>
</organism>
<dbReference type="GO" id="GO:0031011">
    <property type="term" value="C:Ino80 complex"/>
    <property type="evidence" value="ECO:0007669"/>
    <property type="project" value="InterPro"/>
</dbReference>
<feature type="domain" description="INO80 complex subunit B-like conserved region" evidence="2">
    <location>
        <begin position="292"/>
        <end position="381"/>
    </location>
</feature>
<accession>A0AAE1C4P2</accession>
<dbReference type="PANTHER" id="PTHR21561">
    <property type="entry name" value="INO80 COMPLEX SUBUNIT B"/>
    <property type="match status" value="1"/>
</dbReference>
<name>A0AAE1C4P2_9PEZI</name>
<dbReference type="AlphaFoldDB" id="A0AAE1C4P2"/>
<feature type="compositionally biased region" description="Basic and acidic residues" evidence="1">
    <location>
        <begin position="295"/>
        <end position="319"/>
    </location>
</feature>
<comment type="caution">
    <text evidence="3">The sequence shown here is derived from an EMBL/GenBank/DDBJ whole genome shotgun (WGS) entry which is preliminary data.</text>
</comment>
<feature type="region of interest" description="Disordered" evidence="1">
    <location>
        <begin position="1"/>
        <end position="273"/>
    </location>
</feature>
<keyword evidence="4" id="KW-1185">Reference proteome</keyword>
<feature type="region of interest" description="Disordered" evidence="1">
    <location>
        <begin position="295"/>
        <end position="332"/>
    </location>
</feature>
<evidence type="ECO:0000256" key="1">
    <source>
        <dbReference type="SAM" id="MobiDB-lite"/>
    </source>
</evidence>
<feature type="compositionally biased region" description="Acidic residues" evidence="1">
    <location>
        <begin position="210"/>
        <end position="248"/>
    </location>
</feature>
<feature type="compositionally biased region" description="Polar residues" evidence="1">
    <location>
        <begin position="185"/>
        <end position="197"/>
    </location>
</feature>
<dbReference type="InterPro" id="IPR006880">
    <property type="entry name" value="INO80B_C"/>
</dbReference>
<evidence type="ECO:0000313" key="4">
    <source>
        <dbReference type="Proteomes" id="UP001274830"/>
    </source>
</evidence>
<dbReference type="SMART" id="SM01406">
    <property type="entry name" value="PAPA-1"/>
    <property type="match status" value="1"/>
</dbReference>
<feature type="compositionally biased region" description="Low complexity" evidence="1">
    <location>
        <begin position="36"/>
        <end position="54"/>
    </location>
</feature>
<dbReference type="Proteomes" id="UP001274830">
    <property type="component" value="Unassembled WGS sequence"/>
</dbReference>
<evidence type="ECO:0000313" key="3">
    <source>
        <dbReference type="EMBL" id="KAK3677729.1"/>
    </source>
</evidence>
<dbReference type="EMBL" id="JAUTXT010000006">
    <property type="protein sequence ID" value="KAK3677729.1"/>
    <property type="molecule type" value="Genomic_DNA"/>
</dbReference>
<sequence length="403" mass="43966">MNYQDSNKRFKAANGAPVPIKSPAANLPAYQPPAPVSVGGRASSSGSTANLSASVDRSSNGAKPGLRLTVKAPPSKLRQATSSSQQAPIPPNPYADGLSESDATPAPATRTARSTRNPKAVIEPESEDNDEDAEDEEDDVEVEDDIDQELLANEDDDEDEDVDAEGDEDEEMEDHPPPPVIKQVMAQNGRPNVTVTAPSEGPLKSVEAKEMDDDEDEELSELEEGDVNELEGDGDEDDEEDDSGDSDDDSRSATPDLTKLTRRQRGRYEETDASLMALSNEALKKKHLTAEEHAMRRAEMARRRKNLSEKRNEEEKADTINKLLSKPAPKRRTRAEIIAAQHAEAMGTPGAENGEYERPDPLFTRYVQDRSGARLGVPEEWLEAPVGQIFRRLGGGKMVEEVA</sequence>
<reference evidence="3" key="1">
    <citation type="submission" date="2023-07" db="EMBL/GenBank/DDBJ databases">
        <title>Black Yeasts Isolated from many extreme environments.</title>
        <authorList>
            <person name="Coleine C."/>
            <person name="Stajich J.E."/>
            <person name="Selbmann L."/>
        </authorList>
    </citation>
    <scope>NUCLEOTIDE SEQUENCE</scope>
    <source>
        <strain evidence="3">CCFEE 5485</strain>
    </source>
</reference>
<dbReference type="PANTHER" id="PTHR21561:SF12">
    <property type="entry name" value="INO80 COMPLEX SUBUNIT B"/>
    <property type="match status" value="1"/>
</dbReference>
<dbReference type="Pfam" id="PF04795">
    <property type="entry name" value="PAPA-1"/>
    <property type="match status" value="1"/>
</dbReference>
<feature type="compositionally biased region" description="Low complexity" evidence="1">
    <location>
        <begin position="103"/>
        <end position="118"/>
    </location>
</feature>
<gene>
    <name evidence="3" type="ORF">LTR78_002579</name>
</gene>
<feature type="compositionally biased region" description="Acidic residues" evidence="1">
    <location>
        <begin position="124"/>
        <end position="173"/>
    </location>
</feature>
<dbReference type="InterPro" id="IPR029523">
    <property type="entry name" value="INO80B/Ies2"/>
</dbReference>
<feature type="compositionally biased region" description="Polar residues" evidence="1">
    <location>
        <begin position="78"/>
        <end position="87"/>
    </location>
</feature>
<protein>
    <recommendedName>
        <fullName evidence="2">INO80 complex subunit B-like conserved region domain-containing protein</fullName>
    </recommendedName>
</protein>
<dbReference type="GO" id="GO:0006338">
    <property type="term" value="P:chromatin remodeling"/>
    <property type="evidence" value="ECO:0007669"/>
    <property type="project" value="InterPro"/>
</dbReference>
<evidence type="ECO:0000259" key="2">
    <source>
        <dbReference type="SMART" id="SM01406"/>
    </source>
</evidence>
<proteinExistence type="predicted"/>